<dbReference type="InParanoid" id="A0A3N4KSY9"/>
<evidence type="ECO:0000313" key="2">
    <source>
        <dbReference type="EMBL" id="RPB08885.1"/>
    </source>
</evidence>
<name>A0A3N4KSY9_9PEZI</name>
<organism evidence="2 3">
    <name type="scientific">Morchella conica CCBAS932</name>
    <dbReference type="NCBI Taxonomy" id="1392247"/>
    <lineage>
        <taxon>Eukaryota</taxon>
        <taxon>Fungi</taxon>
        <taxon>Dikarya</taxon>
        <taxon>Ascomycota</taxon>
        <taxon>Pezizomycotina</taxon>
        <taxon>Pezizomycetes</taxon>
        <taxon>Pezizales</taxon>
        <taxon>Morchellaceae</taxon>
        <taxon>Morchella</taxon>
    </lineage>
</organism>
<evidence type="ECO:0000256" key="1">
    <source>
        <dbReference type="SAM" id="MobiDB-lite"/>
    </source>
</evidence>
<dbReference type="OrthoDB" id="10372073at2759"/>
<dbReference type="Proteomes" id="UP000277580">
    <property type="component" value="Unassembled WGS sequence"/>
</dbReference>
<evidence type="ECO:0000313" key="3">
    <source>
        <dbReference type="Proteomes" id="UP000277580"/>
    </source>
</evidence>
<sequence length="101" mass="11271">MRGKGLLFPVLGSILYERLSHLQLRPIDIMRRKTFLNSVEGEVRRRGGGGGAGDSLESSANDEVSGEQQWNQFPWIKDPRRSEVANNLEAGLSGMKREQST</sequence>
<dbReference type="AlphaFoldDB" id="A0A3N4KSY9"/>
<dbReference type="EMBL" id="ML119157">
    <property type="protein sequence ID" value="RPB08885.1"/>
    <property type="molecule type" value="Genomic_DNA"/>
</dbReference>
<feature type="region of interest" description="Disordered" evidence="1">
    <location>
        <begin position="41"/>
        <end position="78"/>
    </location>
</feature>
<accession>A0A3N4KSY9</accession>
<gene>
    <name evidence="2" type="ORF">P167DRAFT_538872</name>
</gene>
<reference evidence="2 3" key="1">
    <citation type="journal article" date="2018" name="Nat. Ecol. Evol.">
        <title>Pezizomycetes genomes reveal the molecular basis of ectomycorrhizal truffle lifestyle.</title>
        <authorList>
            <person name="Murat C."/>
            <person name="Payen T."/>
            <person name="Noel B."/>
            <person name="Kuo A."/>
            <person name="Morin E."/>
            <person name="Chen J."/>
            <person name="Kohler A."/>
            <person name="Krizsan K."/>
            <person name="Balestrini R."/>
            <person name="Da Silva C."/>
            <person name="Montanini B."/>
            <person name="Hainaut M."/>
            <person name="Levati E."/>
            <person name="Barry K.W."/>
            <person name="Belfiori B."/>
            <person name="Cichocki N."/>
            <person name="Clum A."/>
            <person name="Dockter R.B."/>
            <person name="Fauchery L."/>
            <person name="Guy J."/>
            <person name="Iotti M."/>
            <person name="Le Tacon F."/>
            <person name="Lindquist E.A."/>
            <person name="Lipzen A."/>
            <person name="Malagnac F."/>
            <person name="Mello A."/>
            <person name="Molinier V."/>
            <person name="Miyauchi S."/>
            <person name="Poulain J."/>
            <person name="Riccioni C."/>
            <person name="Rubini A."/>
            <person name="Sitrit Y."/>
            <person name="Splivallo R."/>
            <person name="Traeger S."/>
            <person name="Wang M."/>
            <person name="Zifcakova L."/>
            <person name="Wipf D."/>
            <person name="Zambonelli A."/>
            <person name="Paolocci F."/>
            <person name="Nowrousian M."/>
            <person name="Ottonello S."/>
            <person name="Baldrian P."/>
            <person name="Spatafora J.W."/>
            <person name="Henrissat B."/>
            <person name="Nagy L.G."/>
            <person name="Aury J.M."/>
            <person name="Wincker P."/>
            <person name="Grigoriev I.V."/>
            <person name="Bonfante P."/>
            <person name="Martin F.M."/>
        </authorList>
    </citation>
    <scope>NUCLEOTIDE SEQUENCE [LARGE SCALE GENOMIC DNA]</scope>
    <source>
        <strain evidence="2 3">CCBAS932</strain>
    </source>
</reference>
<protein>
    <submittedName>
        <fullName evidence="2">Uncharacterized protein</fullName>
    </submittedName>
</protein>
<proteinExistence type="predicted"/>
<feature type="compositionally biased region" description="Polar residues" evidence="1">
    <location>
        <begin position="56"/>
        <end position="72"/>
    </location>
</feature>
<keyword evidence="3" id="KW-1185">Reference proteome</keyword>